<dbReference type="OrthoDB" id="9873520at2"/>
<organism evidence="1 2">
    <name type="scientific">Aromatoleum tolulyticum</name>
    <dbReference type="NCBI Taxonomy" id="34027"/>
    <lineage>
        <taxon>Bacteria</taxon>
        <taxon>Pseudomonadati</taxon>
        <taxon>Pseudomonadota</taxon>
        <taxon>Betaproteobacteria</taxon>
        <taxon>Rhodocyclales</taxon>
        <taxon>Rhodocyclaceae</taxon>
        <taxon>Aromatoleum</taxon>
    </lineage>
</organism>
<gene>
    <name evidence="1" type="ORF">SAMN05421829_101130</name>
</gene>
<evidence type="ECO:0000313" key="1">
    <source>
        <dbReference type="EMBL" id="SIP87800.1"/>
    </source>
</evidence>
<dbReference type="EMBL" id="FTMD01000001">
    <property type="protein sequence ID" value="SIP87800.1"/>
    <property type="molecule type" value="Genomic_DNA"/>
</dbReference>
<name>A0A1N6N6V3_9RHOO</name>
<evidence type="ECO:0000313" key="2">
    <source>
        <dbReference type="Proteomes" id="UP000186819"/>
    </source>
</evidence>
<evidence type="ECO:0008006" key="3">
    <source>
        <dbReference type="Google" id="ProtNLM"/>
    </source>
</evidence>
<reference evidence="2" key="1">
    <citation type="submission" date="2017-01" db="EMBL/GenBank/DDBJ databases">
        <authorList>
            <person name="Varghese N."/>
            <person name="Submissions S."/>
        </authorList>
    </citation>
    <scope>NUCLEOTIDE SEQUENCE [LARGE SCALE GENOMIC DNA]</scope>
    <source>
        <strain evidence="2">ATCC 51758</strain>
    </source>
</reference>
<accession>A0A1N6N6V3</accession>
<dbReference type="AlphaFoldDB" id="A0A1N6N6V3"/>
<keyword evidence="2" id="KW-1185">Reference proteome</keyword>
<proteinExistence type="predicted"/>
<dbReference type="Proteomes" id="UP000186819">
    <property type="component" value="Unassembled WGS sequence"/>
</dbReference>
<sequence>MSSTNKTSRDRHRDLVQMKAWVPADLKAEFVTRCNLQDASASDVMRGLMVAFIAQKTVKAHA</sequence>
<dbReference type="RefSeq" id="WP_076600170.1">
    <property type="nucleotide sequence ID" value="NZ_FTMD01000001.1"/>
</dbReference>
<dbReference type="STRING" id="34027.SAMN05421829_101130"/>
<protein>
    <recommendedName>
        <fullName evidence="3">Plasmid segregation centromere-binding protein ParG</fullName>
    </recommendedName>
</protein>